<dbReference type="Gene3D" id="3.30.565.10">
    <property type="entry name" value="Histidine kinase-like ATPase, C-terminal domain"/>
    <property type="match status" value="1"/>
</dbReference>
<dbReference type="GO" id="GO:0000155">
    <property type="term" value="F:phosphorelay sensor kinase activity"/>
    <property type="evidence" value="ECO:0007669"/>
    <property type="project" value="InterPro"/>
</dbReference>
<evidence type="ECO:0000256" key="9">
    <source>
        <dbReference type="PROSITE-ProRule" id="PRU00169"/>
    </source>
</evidence>
<evidence type="ECO:0000256" key="1">
    <source>
        <dbReference type="ARBA" id="ARBA00004651"/>
    </source>
</evidence>
<dbReference type="InterPro" id="IPR036890">
    <property type="entry name" value="HATPase_C_sf"/>
</dbReference>
<dbReference type="Gene3D" id="3.30.450.20">
    <property type="entry name" value="PAS domain"/>
    <property type="match status" value="1"/>
</dbReference>
<dbReference type="PROSITE" id="PS50113">
    <property type="entry name" value="PAC"/>
    <property type="match status" value="1"/>
</dbReference>
<dbReference type="AlphaFoldDB" id="A0A8J6TMQ4"/>
<dbReference type="SMART" id="SM00091">
    <property type="entry name" value="PAS"/>
    <property type="match status" value="1"/>
</dbReference>
<dbReference type="GO" id="GO:0046983">
    <property type="term" value="F:protein dimerization activity"/>
    <property type="evidence" value="ECO:0007669"/>
    <property type="project" value="InterPro"/>
</dbReference>
<evidence type="ECO:0000256" key="6">
    <source>
        <dbReference type="ARBA" id="ARBA00022989"/>
    </source>
</evidence>
<feature type="domain" description="Response regulatory" evidence="10">
    <location>
        <begin position="5"/>
        <end position="121"/>
    </location>
</feature>
<keyword evidence="8" id="KW-0472">Membrane</keyword>
<dbReference type="CDD" id="cd16917">
    <property type="entry name" value="HATPase_UhpB-NarQ-NarX-like"/>
    <property type="match status" value="1"/>
</dbReference>
<keyword evidence="7" id="KW-0902">Two-component regulatory system</keyword>
<protein>
    <submittedName>
        <fullName evidence="13">PAS domain S-box protein</fullName>
    </submittedName>
</protein>
<dbReference type="InterPro" id="IPR035965">
    <property type="entry name" value="PAS-like_dom_sf"/>
</dbReference>
<dbReference type="Pfam" id="PF00072">
    <property type="entry name" value="Response_reg"/>
    <property type="match status" value="1"/>
</dbReference>
<dbReference type="Pfam" id="PF07730">
    <property type="entry name" value="HisKA_3"/>
    <property type="match status" value="1"/>
</dbReference>
<keyword evidence="5" id="KW-0418">Kinase</keyword>
<dbReference type="CDD" id="cd00156">
    <property type="entry name" value="REC"/>
    <property type="match status" value="1"/>
</dbReference>
<accession>A0A8J6TMQ4</accession>
<dbReference type="Gene3D" id="1.20.5.1930">
    <property type="match status" value="1"/>
</dbReference>
<dbReference type="InterPro" id="IPR000014">
    <property type="entry name" value="PAS"/>
</dbReference>
<keyword evidence="9" id="KW-0597">Phosphoprotein</keyword>
<organism evidence="13 14">
    <name type="scientific">Candidatus Desulfatibia profunda</name>
    <dbReference type="NCBI Taxonomy" id="2841695"/>
    <lineage>
        <taxon>Bacteria</taxon>
        <taxon>Pseudomonadati</taxon>
        <taxon>Thermodesulfobacteriota</taxon>
        <taxon>Desulfobacteria</taxon>
        <taxon>Desulfobacterales</taxon>
        <taxon>Desulfobacterales incertae sedis</taxon>
        <taxon>Candidatus Desulfatibia</taxon>
    </lineage>
</organism>
<dbReference type="Pfam" id="PF02518">
    <property type="entry name" value="HATPase_c"/>
    <property type="match status" value="1"/>
</dbReference>
<feature type="modified residue" description="4-aspartylphosphate" evidence="9">
    <location>
        <position position="56"/>
    </location>
</feature>
<dbReference type="SMART" id="SM00448">
    <property type="entry name" value="REC"/>
    <property type="match status" value="1"/>
</dbReference>
<dbReference type="Proteomes" id="UP000603434">
    <property type="component" value="Unassembled WGS sequence"/>
</dbReference>
<dbReference type="InterPro" id="IPR011712">
    <property type="entry name" value="Sig_transdc_His_kin_sub3_dim/P"/>
</dbReference>
<feature type="domain" description="PAC" evidence="12">
    <location>
        <begin position="207"/>
        <end position="257"/>
    </location>
</feature>
<evidence type="ECO:0000256" key="8">
    <source>
        <dbReference type="ARBA" id="ARBA00023136"/>
    </source>
</evidence>
<dbReference type="InterPro" id="IPR003594">
    <property type="entry name" value="HATPase_dom"/>
</dbReference>
<proteinExistence type="predicted"/>
<dbReference type="InterPro" id="IPR001789">
    <property type="entry name" value="Sig_transdc_resp-reg_receiver"/>
</dbReference>
<comment type="caution">
    <text evidence="13">The sequence shown here is derived from an EMBL/GenBank/DDBJ whole genome shotgun (WGS) entry which is preliminary data.</text>
</comment>
<reference evidence="13 14" key="1">
    <citation type="submission" date="2020-08" db="EMBL/GenBank/DDBJ databases">
        <title>Bridging the membrane lipid divide: bacteria of the FCB group superphylum have the potential to synthesize archaeal ether lipids.</title>
        <authorList>
            <person name="Villanueva L."/>
            <person name="Von Meijenfeldt F.A.B."/>
            <person name="Westbye A.B."/>
            <person name="Yadav S."/>
            <person name="Hopmans E.C."/>
            <person name="Dutilh B.E."/>
            <person name="Sinninghe Damste J.S."/>
        </authorList>
    </citation>
    <scope>NUCLEOTIDE SEQUENCE [LARGE SCALE GENOMIC DNA]</scope>
    <source>
        <strain evidence="13">NIOZ-UU30</strain>
    </source>
</reference>
<name>A0A8J6TMQ4_9BACT</name>
<dbReference type="InterPro" id="IPR013655">
    <property type="entry name" value="PAS_fold_3"/>
</dbReference>
<dbReference type="SUPFAM" id="SSF52172">
    <property type="entry name" value="CheY-like"/>
    <property type="match status" value="1"/>
</dbReference>
<comment type="subcellular location">
    <subcellularLocation>
        <location evidence="1">Cell membrane</location>
        <topology evidence="1">Multi-pass membrane protein</topology>
    </subcellularLocation>
</comment>
<dbReference type="InterPro" id="IPR000700">
    <property type="entry name" value="PAS-assoc_C"/>
</dbReference>
<dbReference type="PANTHER" id="PTHR24421">
    <property type="entry name" value="NITRATE/NITRITE SENSOR PROTEIN NARX-RELATED"/>
    <property type="match status" value="1"/>
</dbReference>
<dbReference type="SUPFAM" id="SSF55785">
    <property type="entry name" value="PYP-like sensor domain (PAS domain)"/>
    <property type="match status" value="1"/>
</dbReference>
<evidence type="ECO:0000259" key="12">
    <source>
        <dbReference type="PROSITE" id="PS50113"/>
    </source>
</evidence>
<evidence type="ECO:0000259" key="10">
    <source>
        <dbReference type="PROSITE" id="PS50110"/>
    </source>
</evidence>
<evidence type="ECO:0000256" key="4">
    <source>
        <dbReference type="ARBA" id="ARBA00022692"/>
    </source>
</evidence>
<evidence type="ECO:0000256" key="3">
    <source>
        <dbReference type="ARBA" id="ARBA00022679"/>
    </source>
</evidence>
<dbReference type="CDD" id="cd00130">
    <property type="entry name" value="PAS"/>
    <property type="match status" value="1"/>
</dbReference>
<dbReference type="SUPFAM" id="SSF55874">
    <property type="entry name" value="ATPase domain of HSP90 chaperone/DNA topoisomerase II/histidine kinase"/>
    <property type="match status" value="1"/>
</dbReference>
<dbReference type="GO" id="GO:0005886">
    <property type="term" value="C:plasma membrane"/>
    <property type="evidence" value="ECO:0007669"/>
    <property type="project" value="UniProtKB-SubCell"/>
</dbReference>
<evidence type="ECO:0000256" key="7">
    <source>
        <dbReference type="ARBA" id="ARBA00023012"/>
    </source>
</evidence>
<evidence type="ECO:0000313" key="14">
    <source>
        <dbReference type="Proteomes" id="UP000603434"/>
    </source>
</evidence>
<dbReference type="Pfam" id="PF08447">
    <property type="entry name" value="PAS_3"/>
    <property type="match status" value="1"/>
</dbReference>
<evidence type="ECO:0000313" key="13">
    <source>
        <dbReference type="EMBL" id="MBC8361928.1"/>
    </source>
</evidence>
<dbReference type="PANTHER" id="PTHR24421:SF37">
    <property type="entry name" value="SENSOR HISTIDINE KINASE NARS"/>
    <property type="match status" value="1"/>
</dbReference>
<keyword evidence="6" id="KW-1133">Transmembrane helix</keyword>
<keyword evidence="4" id="KW-0812">Transmembrane</keyword>
<keyword evidence="2" id="KW-1003">Cell membrane</keyword>
<dbReference type="Gene3D" id="3.40.50.2300">
    <property type="match status" value="1"/>
</dbReference>
<dbReference type="InterPro" id="IPR050482">
    <property type="entry name" value="Sensor_HK_TwoCompSys"/>
</dbReference>
<gene>
    <name evidence="13" type="ORF">H8E23_11065</name>
</gene>
<dbReference type="EMBL" id="JACNJH010000159">
    <property type="protein sequence ID" value="MBC8361928.1"/>
    <property type="molecule type" value="Genomic_DNA"/>
</dbReference>
<dbReference type="PROSITE" id="PS50112">
    <property type="entry name" value="PAS"/>
    <property type="match status" value="1"/>
</dbReference>
<evidence type="ECO:0000256" key="2">
    <source>
        <dbReference type="ARBA" id="ARBA00022475"/>
    </source>
</evidence>
<dbReference type="PROSITE" id="PS50110">
    <property type="entry name" value="RESPONSE_REGULATORY"/>
    <property type="match status" value="1"/>
</dbReference>
<keyword evidence="3" id="KW-0808">Transferase</keyword>
<evidence type="ECO:0000256" key="5">
    <source>
        <dbReference type="ARBA" id="ARBA00022777"/>
    </source>
</evidence>
<dbReference type="InterPro" id="IPR011006">
    <property type="entry name" value="CheY-like_superfamily"/>
</dbReference>
<feature type="domain" description="PAS" evidence="11">
    <location>
        <begin position="134"/>
        <end position="203"/>
    </location>
</feature>
<sequence>METLTFVILEDEEAHFSLMKRAIAKDLPHAAVYHFQDPMTCLKRLNEIAPTAIITDYLMPGLNGIEFLETLNQQQTDIPVIMVTGQGDENIAVRAMKLGAKDYLVKSGNFFTLLPSVLEKVVREKKIKDALREVEEKYRLVVENAEEGIVVLQDGILKFYNPKTTEILGCTAEELSFKLFIDFVHPDDKEMVIQRHQKKLSGKKKPEVYDFRVVDKDGNIKWLRNNVVVVDWENEPATLKFLTDITDRKWADEHIRTLTQELMKYQENERHMISRELHDSIAQDLSSLKIGCDTLFDHQPAIPDNLRQKASEFSQILHKIITNVRDLSYLLRPPGLNQLGLVQSISQYCEDFSEKSGLNVDFTFAGMDALKLDNTTNINIYRLVQEGLNNIRKHADTLQATIKLISAYPNIILTIEDDGRGFDIEERLATHKKRMGLQSMQERAMLLGGKIAIQSQPGKGTKIVVKVPCTNK</sequence>
<evidence type="ECO:0000259" key="11">
    <source>
        <dbReference type="PROSITE" id="PS50112"/>
    </source>
</evidence>
<dbReference type="SMART" id="SM00387">
    <property type="entry name" value="HATPase_c"/>
    <property type="match status" value="1"/>
</dbReference>
<dbReference type="NCBIfam" id="TIGR00229">
    <property type="entry name" value="sensory_box"/>
    <property type="match status" value="1"/>
</dbReference>